<evidence type="ECO:0000256" key="2">
    <source>
        <dbReference type="ARBA" id="ARBA00023027"/>
    </source>
</evidence>
<dbReference type="PANTHER" id="PTHR43060:SF15">
    <property type="entry name" value="3-HYDROXYISOBUTYRATE DEHYDROGENASE-LIKE 1, MITOCHONDRIAL-RELATED"/>
    <property type="match status" value="1"/>
</dbReference>
<feature type="domain" description="6-phosphogluconate dehydrogenase NADP-binding" evidence="4">
    <location>
        <begin position="3"/>
        <end position="159"/>
    </location>
</feature>
<dbReference type="InterPro" id="IPR015815">
    <property type="entry name" value="HIBADH-related"/>
</dbReference>
<evidence type="ECO:0000256" key="1">
    <source>
        <dbReference type="ARBA" id="ARBA00023002"/>
    </source>
</evidence>
<evidence type="ECO:0000259" key="5">
    <source>
        <dbReference type="Pfam" id="PF14833"/>
    </source>
</evidence>
<protein>
    <submittedName>
        <fullName evidence="6">NAD(P)-dependent oxidoreductase</fullName>
    </submittedName>
</protein>
<evidence type="ECO:0000259" key="4">
    <source>
        <dbReference type="Pfam" id="PF03446"/>
    </source>
</evidence>
<dbReference type="GO" id="GO:0016491">
    <property type="term" value="F:oxidoreductase activity"/>
    <property type="evidence" value="ECO:0007669"/>
    <property type="project" value="UniProtKB-KW"/>
</dbReference>
<feature type="active site" evidence="3">
    <location>
        <position position="168"/>
    </location>
</feature>
<evidence type="ECO:0000313" key="6">
    <source>
        <dbReference type="EMBL" id="TMM45795.1"/>
    </source>
</evidence>
<keyword evidence="7" id="KW-1185">Reference proteome</keyword>
<organism evidence="6 7">
    <name type="scientific">Colwellia ponticola</name>
    <dbReference type="NCBI Taxonomy" id="2304625"/>
    <lineage>
        <taxon>Bacteria</taxon>
        <taxon>Pseudomonadati</taxon>
        <taxon>Pseudomonadota</taxon>
        <taxon>Gammaproteobacteria</taxon>
        <taxon>Alteromonadales</taxon>
        <taxon>Colwelliaceae</taxon>
        <taxon>Colwellia</taxon>
    </lineage>
</organism>
<name>A0A8H2JLZ3_9GAMM</name>
<dbReference type="OrthoDB" id="9786703at2"/>
<dbReference type="GO" id="GO:0050661">
    <property type="term" value="F:NADP binding"/>
    <property type="evidence" value="ECO:0007669"/>
    <property type="project" value="InterPro"/>
</dbReference>
<dbReference type="PANTHER" id="PTHR43060">
    <property type="entry name" value="3-HYDROXYISOBUTYRATE DEHYDROGENASE-LIKE 1, MITOCHONDRIAL-RELATED"/>
    <property type="match status" value="1"/>
</dbReference>
<dbReference type="InterPro" id="IPR013328">
    <property type="entry name" value="6PGD_dom2"/>
</dbReference>
<dbReference type="Pfam" id="PF03446">
    <property type="entry name" value="NAD_binding_2"/>
    <property type="match status" value="1"/>
</dbReference>
<proteinExistence type="predicted"/>
<dbReference type="PIRSF" id="PIRSF000103">
    <property type="entry name" value="HIBADH"/>
    <property type="match status" value="1"/>
</dbReference>
<dbReference type="Gene3D" id="3.40.50.720">
    <property type="entry name" value="NAD(P)-binding Rossmann-like Domain"/>
    <property type="match status" value="1"/>
</dbReference>
<dbReference type="InterPro" id="IPR036291">
    <property type="entry name" value="NAD(P)-bd_dom_sf"/>
</dbReference>
<dbReference type="Proteomes" id="UP000307702">
    <property type="component" value="Unassembled WGS sequence"/>
</dbReference>
<dbReference type="InterPro" id="IPR008927">
    <property type="entry name" value="6-PGluconate_DH-like_C_sf"/>
</dbReference>
<evidence type="ECO:0000256" key="3">
    <source>
        <dbReference type="PIRSR" id="PIRSR000103-1"/>
    </source>
</evidence>
<reference evidence="6 7" key="1">
    <citation type="submission" date="2019-05" db="EMBL/GenBank/DDBJ databases">
        <title>Colwellia ponticola sp. nov., isolated from seawater.</title>
        <authorList>
            <person name="Yoon J.-H."/>
        </authorList>
    </citation>
    <scope>NUCLEOTIDE SEQUENCE [LARGE SCALE GENOMIC DNA]</scope>
    <source>
        <strain evidence="6 7">OISW-25</strain>
    </source>
</reference>
<accession>A0A8H2JLZ3</accession>
<dbReference type="SUPFAM" id="SSF51735">
    <property type="entry name" value="NAD(P)-binding Rossmann-fold domains"/>
    <property type="match status" value="1"/>
</dbReference>
<feature type="domain" description="3-hydroxyisobutyrate dehydrogenase-like NAD-binding" evidence="5">
    <location>
        <begin position="162"/>
        <end position="282"/>
    </location>
</feature>
<dbReference type="AlphaFoldDB" id="A0A8H2JLZ3"/>
<dbReference type="InterPro" id="IPR029154">
    <property type="entry name" value="HIBADH-like_NADP-bd"/>
</dbReference>
<dbReference type="Pfam" id="PF14833">
    <property type="entry name" value="NAD_binding_11"/>
    <property type="match status" value="1"/>
</dbReference>
<comment type="caution">
    <text evidence="6">The sequence shown here is derived from an EMBL/GenBank/DDBJ whole genome shotgun (WGS) entry which is preliminary data.</text>
</comment>
<gene>
    <name evidence="6" type="ORF">FCS21_07530</name>
</gene>
<dbReference type="GO" id="GO:0051287">
    <property type="term" value="F:NAD binding"/>
    <property type="evidence" value="ECO:0007669"/>
    <property type="project" value="InterPro"/>
</dbReference>
<dbReference type="InterPro" id="IPR006115">
    <property type="entry name" value="6PGDH_NADP-bd"/>
</dbReference>
<sequence length="297" mass="30989">MPTVGFIGIGLMGLPMCKQLLNAGVDLTVFNRNKDKCQPLVDLGAKASDSVAQLAASVDVIMMCVSNTDAVQLVVEQLVPFLSKGQTIIDFSSIAPDATVALAEQVAEKGVAWLDSPVSGGVAGAEAGTLAIMSGGDEQVVESIKPLLAPLSSAVTYMGPVGSGQTTKICNQMLVSCNVLVMAEVMAMAKRCGVDASRIPQALKGGFADSIPLQITGSRMATQDFDEVKWHVKTLLKDLDMANALAKDNGSAIPMAGLGAELMRAHASRGYNEQDPATLVAMYEQDSRSHSASTGEQ</sequence>
<dbReference type="SUPFAM" id="SSF48179">
    <property type="entry name" value="6-phosphogluconate dehydrogenase C-terminal domain-like"/>
    <property type="match status" value="1"/>
</dbReference>
<dbReference type="Gene3D" id="1.10.1040.10">
    <property type="entry name" value="N-(1-d-carboxylethyl)-l-norvaline Dehydrogenase, domain 2"/>
    <property type="match status" value="1"/>
</dbReference>
<dbReference type="EMBL" id="SZVP01000005">
    <property type="protein sequence ID" value="TMM45795.1"/>
    <property type="molecule type" value="Genomic_DNA"/>
</dbReference>
<evidence type="ECO:0000313" key="7">
    <source>
        <dbReference type="Proteomes" id="UP000307702"/>
    </source>
</evidence>
<keyword evidence="2" id="KW-0520">NAD</keyword>
<keyword evidence="1" id="KW-0560">Oxidoreductase</keyword>